<sequence>MQKLLAVLVLGTLLVTPKLEAEARGPPYGVKLCGREFIRAVIFTCGGSRWRRAGDPDALNGLLGGDESSEAAGSSEWDPGRLPERWQGRGSRGGLDESWAPPRGPRDVVTGLSAACCRWGCSKSEISSLC</sequence>
<evidence type="ECO:0000256" key="5">
    <source>
        <dbReference type="ARBA" id="ARBA00022685"/>
    </source>
</evidence>
<feature type="chain" id="PRO_5007585235" description="Relaxin-3" evidence="11">
    <location>
        <begin position="22"/>
        <end position="130"/>
    </location>
</feature>
<evidence type="ECO:0000256" key="10">
    <source>
        <dbReference type="SAM" id="MobiDB-lite"/>
    </source>
</evidence>
<feature type="domain" description="Insulin-like" evidence="12">
    <location>
        <begin position="30"/>
        <end position="130"/>
    </location>
</feature>
<dbReference type="eggNOG" id="ENOG502S2C4">
    <property type="taxonomic scope" value="Eukaryota"/>
</dbReference>
<dbReference type="SMART" id="SM00078">
    <property type="entry name" value="IlGF"/>
    <property type="match status" value="1"/>
</dbReference>
<evidence type="ECO:0000256" key="7">
    <source>
        <dbReference type="ARBA" id="ARBA00022729"/>
    </source>
</evidence>
<keyword evidence="14" id="KW-1185">Reference proteome</keyword>
<dbReference type="SUPFAM" id="SSF56994">
    <property type="entry name" value="Insulin-like"/>
    <property type="match status" value="1"/>
</dbReference>
<feature type="compositionally biased region" description="Basic and acidic residues" evidence="10">
    <location>
        <begin position="78"/>
        <end position="87"/>
    </location>
</feature>
<comment type="subunit">
    <text evidence="3">Heterodimer of a B chain and an A chain linked by two disulfide bonds.</text>
</comment>
<keyword evidence="7 11" id="KW-0732">Signal</keyword>
<keyword evidence="6" id="KW-0372">Hormone</keyword>
<dbReference type="InterPro" id="IPR036438">
    <property type="entry name" value="Insulin-like_sf"/>
</dbReference>
<dbReference type="GO" id="GO:0005179">
    <property type="term" value="F:hormone activity"/>
    <property type="evidence" value="ECO:0007669"/>
    <property type="project" value="UniProtKB-KW"/>
</dbReference>
<evidence type="ECO:0000256" key="6">
    <source>
        <dbReference type="ARBA" id="ARBA00022702"/>
    </source>
</evidence>
<keyword evidence="8" id="KW-1015">Disulfide bond</keyword>
<dbReference type="InterPro" id="IPR022353">
    <property type="entry name" value="Insulin_CS"/>
</dbReference>
<feature type="signal peptide" evidence="11">
    <location>
        <begin position="1"/>
        <end position="21"/>
    </location>
</feature>
<dbReference type="GO" id="GO:0005576">
    <property type="term" value="C:extracellular region"/>
    <property type="evidence" value="ECO:0007669"/>
    <property type="project" value="UniProtKB-SubCell"/>
</dbReference>
<keyword evidence="5" id="KW-0165">Cleavage on pair of basic residues</keyword>
<dbReference type="OrthoDB" id="9443437at2759"/>
<dbReference type="CDD" id="cd04365">
    <property type="entry name" value="IlGF_relaxin_like"/>
    <property type="match status" value="1"/>
</dbReference>
<dbReference type="STRING" id="8496.A0A151MKY4"/>
<organism evidence="13 14">
    <name type="scientific">Alligator mississippiensis</name>
    <name type="common">American alligator</name>
    <dbReference type="NCBI Taxonomy" id="8496"/>
    <lineage>
        <taxon>Eukaryota</taxon>
        <taxon>Metazoa</taxon>
        <taxon>Chordata</taxon>
        <taxon>Craniata</taxon>
        <taxon>Vertebrata</taxon>
        <taxon>Euteleostomi</taxon>
        <taxon>Archelosauria</taxon>
        <taxon>Archosauria</taxon>
        <taxon>Crocodylia</taxon>
        <taxon>Alligatoridae</taxon>
        <taxon>Alligatorinae</taxon>
        <taxon>Alligator</taxon>
    </lineage>
</organism>
<dbReference type="PRINTS" id="PR00276">
    <property type="entry name" value="INSULINFAMLY"/>
</dbReference>
<dbReference type="GeneID" id="106736676"/>
<dbReference type="EMBL" id="AKHW03005909">
    <property type="protein sequence ID" value="KYO25221.1"/>
    <property type="molecule type" value="Genomic_DNA"/>
</dbReference>
<comment type="subcellular location">
    <subcellularLocation>
        <location evidence="1">Secreted</location>
    </subcellularLocation>
</comment>
<gene>
    <name evidence="13" type="primary">RLN3</name>
    <name evidence="13" type="ORF">Y1Q_0009012</name>
</gene>
<dbReference type="Proteomes" id="UP000050525">
    <property type="component" value="Unassembled WGS sequence"/>
</dbReference>
<dbReference type="PANTHER" id="PTHR20968:SF0">
    <property type="entry name" value="RELAXIN-3"/>
    <property type="match status" value="1"/>
</dbReference>
<evidence type="ECO:0000256" key="4">
    <source>
        <dbReference type="ARBA" id="ARBA00022525"/>
    </source>
</evidence>
<evidence type="ECO:0000256" key="1">
    <source>
        <dbReference type="ARBA" id="ARBA00004613"/>
    </source>
</evidence>
<dbReference type="PROSITE" id="PS00262">
    <property type="entry name" value="INSULIN"/>
    <property type="match status" value="1"/>
</dbReference>
<evidence type="ECO:0000259" key="12">
    <source>
        <dbReference type="SMART" id="SM00078"/>
    </source>
</evidence>
<proteinExistence type="inferred from homology"/>
<feature type="region of interest" description="Disordered" evidence="10">
    <location>
        <begin position="61"/>
        <end position="106"/>
    </location>
</feature>
<evidence type="ECO:0000256" key="8">
    <source>
        <dbReference type="ARBA" id="ARBA00023157"/>
    </source>
</evidence>
<dbReference type="InterPro" id="IPR051777">
    <property type="entry name" value="Insulin-like_neuro_ligands"/>
</dbReference>
<evidence type="ECO:0000313" key="14">
    <source>
        <dbReference type="Proteomes" id="UP000050525"/>
    </source>
</evidence>
<evidence type="ECO:0000256" key="9">
    <source>
        <dbReference type="ARBA" id="ARBA00040355"/>
    </source>
</evidence>
<dbReference type="RefSeq" id="XP_006262835.1">
    <property type="nucleotide sequence ID" value="XM_006262773.3"/>
</dbReference>
<name>A0A151MKY4_ALLMI</name>
<dbReference type="PANTHER" id="PTHR20968">
    <property type="entry name" value="ILGF DOMAIN-CONTAINING PROTEIN"/>
    <property type="match status" value="1"/>
</dbReference>
<dbReference type="KEGG" id="amj:106736676"/>
<comment type="caution">
    <text evidence="13">The sequence shown here is derived from an EMBL/GenBank/DDBJ whole genome shotgun (WGS) entry which is preliminary data.</text>
</comment>
<evidence type="ECO:0000256" key="11">
    <source>
        <dbReference type="SAM" id="SignalP"/>
    </source>
</evidence>
<dbReference type="InterPro" id="IPR022352">
    <property type="entry name" value="Ins/IGF/rlx"/>
</dbReference>
<evidence type="ECO:0000256" key="3">
    <source>
        <dbReference type="ARBA" id="ARBA00011207"/>
    </source>
</evidence>
<dbReference type="CTD" id="117579"/>
<dbReference type="GO" id="GO:0001664">
    <property type="term" value="F:G protein-coupled receptor binding"/>
    <property type="evidence" value="ECO:0007669"/>
    <property type="project" value="TreeGrafter"/>
</dbReference>
<dbReference type="AlphaFoldDB" id="A0A151MKY4"/>
<accession>A0A151MKY4</accession>
<protein>
    <recommendedName>
        <fullName evidence="9">Relaxin-3</fullName>
    </recommendedName>
</protein>
<keyword evidence="4" id="KW-0964">Secreted</keyword>
<dbReference type="InterPro" id="IPR016179">
    <property type="entry name" value="Insulin-like"/>
</dbReference>
<comment type="similarity">
    <text evidence="2">Belongs to the insulin family.</text>
</comment>
<evidence type="ECO:0000256" key="2">
    <source>
        <dbReference type="ARBA" id="ARBA00009034"/>
    </source>
</evidence>
<evidence type="ECO:0000313" key="13">
    <source>
        <dbReference type="EMBL" id="KYO25221.1"/>
    </source>
</evidence>
<reference evidence="13 14" key="1">
    <citation type="journal article" date="2012" name="Genome Biol.">
        <title>Sequencing three crocodilian genomes to illuminate the evolution of archosaurs and amniotes.</title>
        <authorList>
            <person name="St John J.A."/>
            <person name="Braun E.L."/>
            <person name="Isberg S.R."/>
            <person name="Miles L.G."/>
            <person name="Chong A.Y."/>
            <person name="Gongora J."/>
            <person name="Dalzell P."/>
            <person name="Moran C."/>
            <person name="Bed'hom B."/>
            <person name="Abzhanov A."/>
            <person name="Burgess S.C."/>
            <person name="Cooksey A.M."/>
            <person name="Castoe T.A."/>
            <person name="Crawford N.G."/>
            <person name="Densmore L.D."/>
            <person name="Drew J.C."/>
            <person name="Edwards S.V."/>
            <person name="Faircloth B.C."/>
            <person name="Fujita M.K."/>
            <person name="Greenwold M.J."/>
            <person name="Hoffmann F.G."/>
            <person name="Howard J.M."/>
            <person name="Iguchi T."/>
            <person name="Janes D.E."/>
            <person name="Khan S.Y."/>
            <person name="Kohno S."/>
            <person name="de Koning A.J."/>
            <person name="Lance S.L."/>
            <person name="McCarthy F.M."/>
            <person name="McCormack J.E."/>
            <person name="Merchant M.E."/>
            <person name="Peterson D.G."/>
            <person name="Pollock D.D."/>
            <person name="Pourmand N."/>
            <person name="Raney B.J."/>
            <person name="Roessler K.A."/>
            <person name="Sanford J.R."/>
            <person name="Sawyer R.H."/>
            <person name="Schmidt C.J."/>
            <person name="Triplett E.W."/>
            <person name="Tuberville T.D."/>
            <person name="Venegas-Anaya M."/>
            <person name="Howard J.T."/>
            <person name="Jarvis E.D."/>
            <person name="Guillette L.J.Jr."/>
            <person name="Glenn T.C."/>
            <person name="Green R.E."/>
            <person name="Ray D.A."/>
        </authorList>
    </citation>
    <scope>NUCLEOTIDE SEQUENCE [LARGE SCALE GENOMIC DNA]</scope>
    <source>
        <strain evidence="13">KSC_2009_1</strain>
    </source>
</reference>